<comment type="caution">
    <text evidence="1">The sequence shown here is derived from an EMBL/GenBank/DDBJ whole genome shotgun (WGS) entry which is preliminary data.</text>
</comment>
<evidence type="ECO:0000313" key="2">
    <source>
        <dbReference type="Proteomes" id="UP000789920"/>
    </source>
</evidence>
<feature type="non-terminal residue" evidence="1">
    <location>
        <position position="1"/>
    </location>
</feature>
<dbReference type="EMBL" id="CAJVQC010033540">
    <property type="protein sequence ID" value="CAG8754202.1"/>
    <property type="molecule type" value="Genomic_DNA"/>
</dbReference>
<keyword evidence="2" id="KW-1185">Reference proteome</keyword>
<protein>
    <submittedName>
        <fullName evidence="1">27505_t:CDS:1</fullName>
    </submittedName>
</protein>
<sequence length="127" mass="15217">KLNLEEWKRFYSNNNTRPDAINWFWGHYDSEGYSIWRVDYKYNDELTKIYMSSNLIGGFFRRLERARKFAFGSLLVFGEEIPEEVSNAADFECYEFKKVDHTNPKVRSNFEDYLAWDGHLDGKKFAD</sequence>
<dbReference type="Proteomes" id="UP000789920">
    <property type="component" value="Unassembled WGS sequence"/>
</dbReference>
<reference evidence="1" key="1">
    <citation type="submission" date="2021-06" db="EMBL/GenBank/DDBJ databases">
        <authorList>
            <person name="Kallberg Y."/>
            <person name="Tangrot J."/>
            <person name="Rosling A."/>
        </authorList>
    </citation>
    <scope>NUCLEOTIDE SEQUENCE</scope>
    <source>
        <strain evidence="1">MA461A</strain>
    </source>
</reference>
<accession>A0ACA9QJI0</accession>
<evidence type="ECO:0000313" key="1">
    <source>
        <dbReference type="EMBL" id="CAG8754202.1"/>
    </source>
</evidence>
<proteinExistence type="predicted"/>
<name>A0ACA9QJI0_9GLOM</name>
<organism evidence="1 2">
    <name type="scientific">Racocetra persica</name>
    <dbReference type="NCBI Taxonomy" id="160502"/>
    <lineage>
        <taxon>Eukaryota</taxon>
        <taxon>Fungi</taxon>
        <taxon>Fungi incertae sedis</taxon>
        <taxon>Mucoromycota</taxon>
        <taxon>Glomeromycotina</taxon>
        <taxon>Glomeromycetes</taxon>
        <taxon>Diversisporales</taxon>
        <taxon>Gigasporaceae</taxon>
        <taxon>Racocetra</taxon>
    </lineage>
</organism>
<gene>
    <name evidence="1" type="ORF">RPERSI_LOCUS14505</name>
</gene>
<feature type="non-terminal residue" evidence="1">
    <location>
        <position position="127"/>
    </location>
</feature>